<dbReference type="EC" id="1.8.4.12" evidence="6"/>
<dbReference type="InterPro" id="IPR028427">
    <property type="entry name" value="Met_Sox_Rdtase_MsrB"/>
</dbReference>
<dbReference type="FunFam" id="2.170.150.20:FF:000001">
    <property type="entry name" value="Peptide methionine sulfoxide reductase MsrB"/>
    <property type="match status" value="1"/>
</dbReference>
<protein>
    <recommendedName>
        <fullName evidence="6">Peptide-methionine (R)-S-oxide reductase</fullName>
        <ecNumber evidence="6">1.8.4.12</ecNumber>
    </recommendedName>
</protein>
<evidence type="ECO:0000256" key="1">
    <source>
        <dbReference type="ARBA" id="ARBA00007174"/>
    </source>
</evidence>
<keyword evidence="3 6" id="KW-0862">Zinc</keyword>
<evidence type="ECO:0000256" key="3">
    <source>
        <dbReference type="ARBA" id="ARBA00022833"/>
    </source>
</evidence>
<dbReference type="PANTHER" id="PTHR10173">
    <property type="entry name" value="METHIONINE SULFOXIDE REDUCTASE"/>
    <property type="match status" value="1"/>
</dbReference>
<evidence type="ECO:0000313" key="8">
    <source>
        <dbReference type="EMBL" id="ADY46323.1"/>
    </source>
</evidence>
<evidence type="ECO:0000256" key="2">
    <source>
        <dbReference type="ARBA" id="ARBA00022723"/>
    </source>
</evidence>
<name>F1L869_ASCSU</name>
<evidence type="ECO:0000259" key="7">
    <source>
        <dbReference type="PROSITE" id="PS51790"/>
    </source>
</evidence>
<sequence>MQSQMRVCLRLANLVNFARTGFVRRAFSQKMEGTSKGGVILKLGKNKNPKEVSADEWKSAMSPLEYSVTREAGTERAFTGKYDKHFEEGEYSCFCCGAKLFKSDAKYWSGCGWPAFSKSIDNDLNIVRIKDYSLGMERTEVRCKQCNAHLGHVFDDGPKETGERYCINSCSLDFIKKD</sequence>
<dbReference type="EMBL" id="JI173580">
    <property type="protein sequence ID" value="ADY46323.1"/>
    <property type="molecule type" value="mRNA"/>
</dbReference>
<dbReference type="GO" id="GO:0006979">
    <property type="term" value="P:response to oxidative stress"/>
    <property type="evidence" value="ECO:0007669"/>
    <property type="project" value="InterPro"/>
</dbReference>
<dbReference type="GO" id="GO:0046872">
    <property type="term" value="F:metal ion binding"/>
    <property type="evidence" value="ECO:0007669"/>
    <property type="project" value="UniProtKB-KW"/>
</dbReference>
<dbReference type="PANTHER" id="PTHR10173:SF52">
    <property type="entry name" value="METHIONINE-R-SULFOXIDE REDUCTASE B1"/>
    <property type="match status" value="1"/>
</dbReference>
<evidence type="ECO:0000256" key="5">
    <source>
        <dbReference type="ARBA" id="ARBA00048488"/>
    </source>
</evidence>
<reference evidence="8" key="1">
    <citation type="journal article" date="2011" name="Genome Res.">
        <title>Deep small RNA sequencing from the nematode Ascaris reveals conservation, functional diversification, and novel developmental profiles.</title>
        <authorList>
            <person name="Wang J."/>
            <person name="Czech B."/>
            <person name="Crunk A."/>
            <person name="Wallace A."/>
            <person name="Mitreva M."/>
            <person name="Hannon G.J."/>
            <person name="Davis R.E."/>
        </authorList>
    </citation>
    <scope>NUCLEOTIDE SEQUENCE</scope>
</reference>
<comment type="similarity">
    <text evidence="1 6">Belongs to the MsrB Met sulfoxide reductase family.</text>
</comment>
<accession>F1L869</accession>
<dbReference type="SUPFAM" id="SSF51316">
    <property type="entry name" value="Mss4-like"/>
    <property type="match status" value="1"/>
</dbReference>
<proteinExistence type="evidence at transcript level"/>
<dbReference type="Pfam" id="PF01641">
    <property type="entry name" value="SelR"/>
    <property type="match status" value="1"/>
</dbReference>
<feature type="domain" description="MsrB" evidence="7">
    <location>
        <begin position="54"/>
        <end position="177"/>
    </location>
</feature>
<dbReference type="Gene3D" id="2.170.150.20">
    <property type="entry name" value="Peptide methionine sulfoxide reductase"/>
    <property type="match status" value="1"/>
</dbReference>
<dbReference type="GO" id="GO:0033743">
    <property type="term" value="F:peptide-methionine (R)-S-oxide reductase activity"/>
    <property type="evidence" value="ECO:0007669"/>
    <property type="project" value="UniProtKB-EC"/>
</dbReference>
<organism evidence="8">
    <name type="scientific">Ascaris suum</name>
    <name type="common">Pig roundworm</name>
    <name type="synonym">Ascaris lumbricoides</name>
    <dbReference type="NCBI Taxonomy" id="6253"/>
    <lineage>
        <taxon>Eukaryota</taxon>
        <taxon>Metazoa</taxon>
        <taxon>Ecdysozoa</taxon>
        <taxon>Nematoda</taxon>
        <taxon>Chromadorea</taxon>
        <taxon>Rhabditida</taxon>
        <taxon>Spirurina</taxon>
        <taxon>Ascaridomorpha</taxon>
        <taxon>Ascaridoidea</taxon>
        <taxon>Ascarididae</taxon>
        <taxon>Ascaris</taxon>
    </lineage>
</organism>
<dbReference type="GO" id="GO:0030091">
    <property type="term" value="P:protein repair"/>
    <property type="evidence" value="ECO:0007669"/>
    <property type="project" value="InterPro"/>
</dbReference>
<comment type="function">
    <text evidence="6">Methionine-sulfoxide reductase that specifically reduces methionine (R)-sulfoxide back to methionine. While in many cases methionine oxidation is the result of random oxidation following oxidative stress, methionine oxidation is also a post-translational modification that takes place on specific residues.</text>
</comment>
<comment type="catalytic activity">
    <reaction evidence="5 6">
        <text>L-methionyl-[protein] + [thioredoxin]-disulfide + H2O = L-methionyl-(R)-S-oxide-[protein] + [thioredoxin]-dithiol</text>
        <dbReference type="Rhea" id="RHEA:24164"/>
        <dbReference type="Rhea" id="RHEA-COMP:10698"/>
        <dbReference type="Rhea" id="RHEA-COMP:10700"/>
        <dbReference type="Rhea" id="RHEA-COMP:12313"/>
        <dbReference type="Rhea" id="RHEA-COMP:12314"/>
        <dbReference type="ChEBI" id="CHEBI:15377"/>
        <dbReference type="ChEBI" id="CHEBI:16044"/>
        <dbReference type="ChEBI" id="CHEBI:29950"/>
        <dbReference type="ChEBI" id="CHEBI:45764"/>
        <dbReference type="ChEBI" id="CHEBI:50058"/>
        <dbReference type="EC" id="1.8.4.12"/>
    </reaction>
</comment>
<dbReference type="PROSITE" id="PS51790">
    <property type="entry name" value="MSRB"/>
    <property type="match status" value="1"/>
</dbReference>
<dbReference type="AlphaFoldDB" id="F1L869"/>
<keyword evidence="2 6" id="KW-0479">Metal-binding</keyword>
<dbReference type="InterPro" id="IPR011057">
    <property type="entry name" value="Mss4-like_sf"/>
</dbReference>
<dbReference type="InterPro" id="IPR002579">
    <property type="entry name" value="Met_Sox_Rdtase_MsrB_dom"/>
</dbReference>
<comment type="cofactor">
    <cofactor evidence="6">
        <name>Zn(2+)</name>
        <dbReference type="ChEBI" id="CHEBI:29105"/>
    </cofactor>
    <text evidence="6">Binds 1 zinc ion per subunit.</text>
</comment>
<dbReference type="NCBIfam" id="TIGR00357">
    <property type="entry name" value="peptide-methionine (R)-S-oxide reductase MsrB"/>
    <property type="match status" value="1"/>
</dbReference>
<evidence type="ECO:0000256" key="4">
    <source>
        <dbReference type="ARBA" id="ARBA00023002"/>
    </source>
</evidence>
<evidence type="ECO:0000256" key="6">
    <source>
        <dbReference type="RuleBase" id="RU365044"/>
    </source>
</evidence>
<dbReference type="GO" id="GO:0005737">
    <property type="term" value="C:cytoplasm"/>
    <property type="evidence" value="ECO:0007669"/>
    <property type="project" value="TreeGrafter"/>
</dbReference>
<keyword evidence="4 6" id="KW-0560">Oxidoreductase</keyword>